<evidence type="ECO:0000313" key="4">
    <source>
        <dbReference type="Proteomes" id="UP001196843"/>
    </source>
</evidence>
<dbReference type="Gene3D" id="1.10.1660.10">
    <property type="match status" value="1"/>
</dbReference>
<feature type="domain" description="HTH merR-type" evidence="2">
    <location>
        <begin position="1"/>
        <end position="68"/>
    </location>
</feature>
<dbReference type="PANTHER" id="PTHR30204:SF93">
    <property type="entry name" value="HTH MERR-TYPE DOMAIN-CONTAINING PROTEIN"/>
    <property type="match status" value="1"/>
</dbReference>
<keyword evidence="4" id="KW-1185">Reference proteome</keyword>
<name>A0ABS7HQT6_9MICO</name>
<evidence type="ECO:0000313" key="3">
    <source>
        <dbReference type="EMBL" id="MBW9095038.1"/>
    </source>
</evidence>
<sequence length="132" mass="14411">MKIGELSERTGIPARMLRYYEGQGLLSSERSANGYRSYDEADVERAERARGLVQSGLTTRLAKVVLDAESASRTAAPVCTRELAELLASELTTLNERLACLTRSRDAVARFLELTENGDLVHAADRGIPSPS</sequence>
<accession>A0ABS7HQT6</accession>
<dbReference type="SUPFAM" id="SSF46955">
    <property type="entry name" value="Putative DNA-binding domain"/>
    <property type="match status" value="1"/>
</dbReference>
<proteinExistence type="predicted"/>
<reference evidence="3 4" key="1">
    <citation type="journal article" date="2021" name="MBio">
        <title>Poor Competitiveness of Bradyrhizobium in Pigeon Pea Root Colonization in Indian Soils.</title>
        <authorList>
            <person name="Chalasani D."/>
            <person name="Basu A."/>
            <person name="Pullabhotla S.V.S.R.N."/>
            <person name="Jorrin B."/>
            <person name="Neal A.L."/>
            <person name="Poole P.S."/>
            <person name="Podile A.R."/>
            <person name="Tkacz A."/>
        </authorList>
    </citation>
    <scope>NUCLEOTIDE SEQUENCE [LARGE SCALE GENOMIC DNA]</scope>
    <source>
        <strain evidence="3 4">HU14</strain>
    </source>
</reference>
<gene>
    <name evidence="3" type="ORF">JNB62_15220</name>
</gene>
<dbReference type="PANTHER" id="PTHR30204">
    <property type="entry name" value="REDOX-CYCLING DRUG-SENSING TRANSCRIPTIONAL ACTIVATOR SOXR"/>
    <property type="match status" value="1"/>
</dbReference>
<dbReference type="EMBL" id="JAEUAW010000013">
    <property type="protein sequence ID" value="MBW9095038.1"/>
    <property type="molecule type" value="Genomic_DNA"/>
</dbReference>
<keyword evidence="1" id="KW-0238">DNA-binding</keyword>
<dbReference type="SMART" id="SM00422">
    <property type="entry name" value="HTH_MERR"/>
    <property type="match status" value="1"/>
</dbReference>
<comment type="caution">
    <text evidence="3">The sequence shown here is derived from an EMBL/GenBank/DDBJ whole genome shotgun (WGS) entry which is preliminary data.</text>
</comment>
<dbReference type="InterPro" id="IPR047057">
    <property type="entry name" value="MerR_fam"/>
</dbReference>
<protein>
    <submittedName>
        <fullName evidence="3">MerR family transcriptional regulator</fullName>
    </submittedName>
</protein>
<dbReference type="Proteomes" id="UP001196843">
    <property type="component" value="Unassembled WGS sequence"/>
</dbReference>
<dbReference type="RefSeq" id="WP_220301748.1">
    <property type="nucleotide sequence ID" value="NZ_JAEUAW010000013.1"/>
</dbReference>
<dbReference type="InterPro" id="IPR009061">
    <property type="entry name" value="DNA-bd_dom_put_sf"/>
</dbReference>
<organism evidence="3 4">
    <name type="scientific">Microbacterium jejuense</name>
    <dbReference type="NCBI Taxonomy" id="1263637"/>
    <lineage>
        <taxon>Bacteria</taxon>
        <taxon>Bacillati</taxon>
        <taxon>Actinomycetota</taxon>
        <taxon>Actinomycetes</taxon>
        <taxon>Micrococcales</taxon>
        <taxon>Microbacteriaceae</taxon>
        <taxon>Microbacterium</taxon>
    </lineage>
</organism>
<dbReference type="PRINTS" id="PR00040">
    <property type="entry name" value="HTHMERR"/>
</dbReference>
<evidence type="ECO:0000256" key="1">
    <source>
        <dbReference type="ARBA" id="ARBA00023125"/>
    </source>
</evidence>
<dbReference type="Pfam" id="PF13411">
    <property type="entry name" value="MerR_1"/>
    <property type="match status" value="1"/>
</dbReference>
<evidence type="ECO:0000259" key="2">
    <source>
        <dbReference type="PROSITE" id="PS50937"/>
    </source>
</evidence>
<dbReference type="PROSITE" id="PS50937">
    <property type="entry name" value="HTH_MERR_2"/>
    <property type="match status" value="1"/>
</dbReference>
<dbReference type="InterPro" id="IPR000551">
    <property type="entry name" value="MerR-type_HTH_dom"/>
</dbReference>